<protein>
    <submittedName>
        <fullName evidence="2">Uncharacterized protein</fullName>
    </submittedName>
</protein>
<name>A0AAV2SA58_MEGNR</name>
<evidence type="ECO:0000313" key="3">
    <source>
        <dbReference type="Proteomes" id="UP001497623"/>
    </source>
</evidence>
<evidence type="ECO:0000313" key="2">
    <source>
        <dbReference type="EMBL" id="CAL4172408.1"/>
    </source>
</evidence>
<keyword evidence="3" id="KW-1185">Reference proteome</keyword>
<dbReference type="AlphaFoldDB" id="A0AAV2SA58"/>
<reference evidence="2 3" key="1">
    <citation type="submission" date="2024-05" db="EMBL/GenBank/DDBJ databases">
        <authorList>
            <person name="Wallberg A."/>
        </authorList>
    </citation>
    <scope>NUCLEOTIDE SEQUENCE [LARGE SCALE GENOMIC DNA]</scope>
</reference>
<organism evidence="2 3">
    <name type="scientific">Meganyctiphanes norvegica</name>
    <name type="common">Northern krill</name>
    <name type="synonym">Thysanopoda norvegica</name>
    <dbReference type="NCBI Taxonomy" id="48144"/>
    <lineage>
        <taxon>Eukaryota</taxon>
        <taxon>Metazoa</taxon>
        <taxon>Ecdysozoa</taxon>
        <taxon>Arthropoda</taxon>
        <taxon>Crustacea</taxon>
        <taxon>Multicrustacea</taxon>
        <taxon>Malacostraca</taxon>
        <taxon>Eumalacostraca</taxon>
        <taxon>Eucarida</taxon>
        <taxon>Euphausiacea</taxon>
        <taxon>Euphausiidae</taxon>
        <taxon>Meganyctiphanes</taxon>
    </lineage>
</organism>
<accession>A0AAV2SA58</accession>
<gene>
    <name evidence="2" type="ORF">MNOR_LOCUS34267</name>
</gene>
<dbReference type="Proteomes" id="UP001497623">
    <property type="component" value="Unassembled WGS sequence"/>
</dbReference>
<feature type="region of interest" description="Disordered" evidence="1">
    <location>
        <begin position="63"/>
        <end position="85"/>
    </location>
</feature>
<dbReference type="EMBL" id="CAXKWB010052174">
    <property type="protein sequence ID" value="CAL4172408.1"/>
    <property type="molecule type" value="Genomic_DNA"/>
</dbReference>
<proteinExistence type="predicted"/>
<sequence>MPRHVLPTKGKGVKCWTKSGGYCHATVMPRHVLPTKGKGVKCWTKSGGYCHATVIPRHVLPTKGKGVKHLGKDATSSGKGTKKGPLMWVKSTQVHTCQKDTYKPYTGRKARRDLKNLAMASHMSHVRRYMSNISNSRWQYQRFHTLRQCPCPNT</sequence>
<evidence type="ECO:0000256" key="1">
    <source>
        <dbReference type="SAM" id="MobiDB-lite"/>
    </source>
</evidence>
<comment type="caution">
    <text evidence="2">The sequence shown here is derived from an EMBL/GenBank/DDBJ whole genome shotgun (WGS) entry which is preliminary data.</text>
</comment>